<evidence type="ECO:0000256" key="1">
    <source>
        <dbReference type="SAM" id="MobiDB-lite"/>
    </source>
</evidence>
<keyword evidence="5" id="KW-1185">Reference proteome</keyword>
<dbReference type="Proteomes" id="UP000780875">
    <property type="component" value="Unassembled WGS sequence"/>
</dbReference>
<keyword evidence="2" id="KW-0732">Signal</keyword>
<reference evidence="4 5" key="1">
    <citation type="submission" date="2021-09" db="EMBL/GenBank/DDBJ databases">
        <title>Whole genome sequence of Nocardioides sp. GBK3QG-3.</title>
        <authorList>
            <person name="Tuo L."/>
        </authorList>
    </citation>
    <scope>NUCLEOTIDE SEQUENCE [LARGE SCALE GENOMIC DNA]</scope>
    <source>
        <strain evidence="4 5">GBK3QG-3</strain>
    </source>
</reference>
<organism evidence="4 5">
    <name type="scientific">Nocardioides mangrovi</name>
    <dbReference type="NCBI Taxonomy" id="2874580"/>
    <lineage>
        <taxon>Bacteria</taxon>
        <taxon>Bacillati</taxon>
        <taxon>Actinomycetota</taxon>
        <taxon>Actinomycetes</taxon>
        <taxon>Propionibacteriales</taxon>
        <taxon>Nocardioidaceae</taxon>
        <taxon>Nocardioides</taxon>
    </lineage>
</organism>
<dbReference type="RefSeq" id="WP_224122207.1">
    <property type="nucleotide sequence ID" value="NZ_JAIQZJ010000002.1"/>
</dbReference>
<dbReference type="InterPro" id="IPR009045">
    <property type="entry name" value="Zn_M74/Hedgehog-like"/>
</dbReference>
<evidence type="ECO:0000313" key="5">
    <source>
        <dbReference type="Proteomes" id="UP000780875"/>
    </source>
</evidence>
<feature type="signal peptide" evidence="2">
    <location>
        <begin position="1"/>
        <end position="22"/>
    </location>
</feature>
<name>A0ABS7UAX0_9ACTN</name>
<protein>
    <submittedName>
        <fullName evidence="4">M15 family metallopeptidase</fullName>
    </submittedName>
</protein>
<feature type="domain" description="D-alanyl-D-alanine carboxypeptidase-like core" evidence="3">
    <location>
        <begin position="37"/>
        <end position="138"/>
    </location>
</feature>
<accession>A0ABS7UAX0</accession>
<comment type="caution">
    <text evidence="4">The sequence shown here is derived from an EMBL/GenBank/DDBJ whole genome shotgun (WGS) entry which is preliminary data.</text>
</comment>
<feature type="chain" id="PRO_5045758132" evidence="2">
    <location>
        <begin position="23"/>
        <end position="165"/>
    </location>
</feature>
<dbReference type="Pfam" id="PF02557">
    <property type="entry name" value="VanY"/>
    <property type="match status" value="1"/>
</dbReference>
<dbReference type="InterPro" id="IPR003709">
    <property type="entry name" value="VanY-like_core_dom"/>
</dbReference>
<evidence type="ECO:0000256" key="2">
    <source>
        <dbReference type="SAM" id="SignalP"/>
    </source>
</evidence>
<dbReference type="Gene3D" id="3.30.1380.10">
    <property type="match status" value="1"/>
</dbReference>
<dbReference type="PANTHER" id="PTHR34385:SF1">
    <property type="entry name" value="PEPTIDOGLYCAN L-ALANYL-D-GLUTAMATE ENDOPEPTIDASE CWLK"/>
    <property type="match status" value="1"/>
</dbReference>
<dbReference type="CDD" id="cd14846">
    <property type="entry name" value="Peptidase_M15_like"/>
    <property type="match status" value="1"/>
</dbReference>
<dbReference type="PANTHER" id="PTHR34385">
    <property type="entry name" value="D-ALANYL-D-ALANINE CARBOXYPEPTIDASE"/>
    <property type="match status" value="1"/>
</dbReference>
<evidence type="ECO:0000259" key="3">
    <source>
        <dbReference type="Pfam" id="PF02557"/>
    </source>
</evidence>
<dbReference type="EMBL" id="JAIQZJ010000002">
    <property type="protein sequence ID" value="MBZ5737833.1"/>
    <property type="molecule type" value="Genomic_DNA"/>
</dbReference>
<sequence>MNLFPVLLALTLTITGCSGSEAADDLPAAKRPTIAHLDPDLRAAVVDAAADARADGVRVSVTSGWRSKAHQERLLEDAVQKYGSVSAALHWVSTPDTSAHVTGDAVDIGPNREADAWLSEHGSAYGLCQTFANEPWHFELATDPGGDCPEMLPDSSYRESGPSAG</sequence>
<feature type="region of interest" description="Disordered" evidence="1">
    <location>
        <begin position="144"/>
        <end position="165"/>
    </location>
</feature>
<dbReference type="SUPFAM" id="SSF55166">
    <property type="entry name" value="Hedgehog/DD-peptidase"/>
    <property type="match status" value="1"/>
</dbReference>
<gene>
    <name evidence="4" type="ORF">K8U61_06650</name>
</gene>
<proteinExistence type="predicted"/>
<evidence type="ECO:0000313" key="4">
    <source>
        <dbReference type="EMBL" id="MBZ5737833.1"/>
    </source>
</evidence>
<dbReference type="InterPro" id="IPR052179">
    <property type="entry name" value="DD-CPase-like"/>
</dbReference>